<keyword evidence="4" id="KW-0028">Amino-acid biosynthesis</keyword>
<evidence type="ECO:0000256" key="4">
    <source>
        <dbReference type="ARBA" id="ARBA00022605"/>
    </source>
</evidence>
<dbReference type="InterPro" id="IPR005256">
    <property type="entry name" value="Anth_synth_I_PabB"/>
</dbReference>
<dbReference type="RefSeq" id="XP_005714208.1">
    <property type="nucleotide sequence ID" value="XM_005714151.1"/>
</dbReference>
<dbReference type="GO" id="GO:0004049">
    <property type="term" value="F:anthranilate synthase activity"/>
    <property type="evidence" value="ECO:0007669"/>
    <property type="project" value="UniProtKB-EC"/>
</dbReference>
<dbReference type="Proteomes" id="UP000012073">
    <property type="component" value="Unassembled WGS sequence"/>
</dbReference>
<evidence type="ECO:0000256" key="7">
    <source>
        <dbReference type="ARBA" id="ARBA00023239"/>
    </source>
</evidence>
<sequence>MPHSPLFIQPFSNIPHPSIRRPTLRSTRPTLRRPTHPVRPRTSVYCVSQDVRVSGGGVAPSEDAFTQYDGQDPVHFASLASDPAVRMVPVWRKIFSDQMTPVVAYRCLVAENDQTTPSFLLESVHTGERVGRYSLVGARPVCEVVAYKQNVTVVRHERTGTTRHTEKVDDPWKVIAEMNNTLKPVSSCSLPAAEAFFSGGWVGYGGYDTMRYAELKSLPFSATPKDDRGLPDLHFGLYKDVFAFDQVAKVIYIVHWVDITDHSNANGEALVAEAHAAGMKELDSLVETLHKGANLSTMSPGTVNLNTDAAAIRQYPSNMTKEEFMEALSKIKYHIMVGDTFQTVFSQRFERWSEADPFSVYRALRIINPSPYMIYMQNEGSILVASSPEILTKVENGTLTNRPLAGTRRRGASEEEDEVLAKELLADGKDRSEHMMLVDLGRNDVGKVSAYGSVKAEQIMNVEKYSHVMHISSTVKGKLREGLTSWDALRATLPAGTISGAPKIRAMQIIDDLEPTKRGPYGGGIGYISFHDSMNIALALRTMVVPTKPRMNADGKPEWQYFLQAGAGIVYESDPEAEYTETVNKAMAMNRAIDLAENAF</sequence>
<keyword evidence="5" id="KW-0822">Tryptophan biosynthesis</keyword>
<evidence type="ECO:0000256" key="1">
    <source>
        <dbReference type="ARBA" id="ARBA00004873"/>
    </source>
</evidence>
<feature type="domain" description="Anthranilate synthase component I N-terminal" evidence="10">
    <location>
        <begin position="97"/>
        <end position="253"/>
    </location>
</feature>
<dbReference type="AlphaFoldDB" id="R7Q8N0"/>
<evidence type="ECO:0000259" key="9">
    <source>
        <dbReference type="Pfam" id="PF00425"/>
    </source>
</evidence>
<evidence type="ECO:0000256" key="2">
    <source>
        <dbReference type="ARBA" id="ARBA00009562"/>
    </source>
</evidence>
<evidence type="ECO:0000259" key="10">
    <source>
        <dbReference type="Pfam" id="PF04715"/>
    </source>
</evidence>
<comment type="similarity">
    <text evidence="2">Belongs to the anthranilate synthase component I family.</text>
</comment>
<accession>R7Q8N0</accession>
<dbReference type="NCBIfam" id="TIGR00564">
    <property type="entry name" value="trpE_most"/>
    <property type="match status" value="1"/>
</dbReference>
<dbReference type="InterPro" id="IPR005801">
    <property type="entry name" value="ADC_synthase"/>
</dbReference>
<dbReference type="SUPFAM" id="SSF56322">
    <property type="entry name" value="ADC synthase"/>
    <property type="match status" value="1"/>
</dbReference>
<dbReference type="Gene3D" id="3.60.120.10">
    <property type="entry name" value="Anthranilate synthase"/>
    <property type="match status" value="1"/>
</dbReference>
<dbReference type="PANTHER" id="PTHR11236">
    <property type="entry name" value="AMINOBENZOATE/ANTHRANILATE SYNTHASE"/>
    <property type="match status" value="1"/>
</dbReference>
<protein>
    <recommendedName>
        <fullName evidence="3">anthranilate synthase</fullName>
        <ecNumber evidence="3">4.1.3.27</ecNumber>
    </recommendedName>
</protein>
<comment type="pathway">
    <text evidence="1">Amino-acid biosynthesis; L-tryptophan biosynthesis; L-tryptophan from chorismate: step 1/5.</text>
</comment>
<evidence type="ECO:0000256" key="5">
    <source>
        <dbReference type="ARBA" id="ARBA00022822"/>
    </source>
</evidence>
<dbReference type="PhylomeDB" id="R7Q8N0"/>
<feature type="region of interest" description="Disordered" evidence="8">
    <location>
        <begin position="18"/>
        <end position="39"/>
    </location>
</feature>
<dbReference type="OMA" id="GCVGYLD"/>
<dbReference type="Pfam" id="PF00425">
    <property type="entry name" value="Chorismate_bind"/>
    <property type="match status" value="1"/>
</dbReference>
<dbReference type="InterPro" id="IPR006805">
    <property type="entry name" value="Anth_synth_I_N"/>
</dbReference>
<dbReference type="PANTHER" id="PTHR11236:SF9">
    <property type="entry name" value="ANTHRANILATE SYNTHASE COMPONENT 1"/>
    <property type="match status" value="1"/>
</dbReference>
<reference evidence="12" key="1">
    <citation type="journal article" date="2013" name="Proc. Natl. Acad. Sci. U.S.A.">
        <title>Genome structure and metabolic features in the red seaweed Chondrus crispus shed light on evolution of the Archaeplastida.</title>
        <authorList>
            <person name="Collen J."/>
            <person name="Porcel B."/>
            <person name="Carre W."/>
            <person name="Ball S.G."/>
            <person name="Chaparro C."/>
            <person name="Tonon T."/>
            <person name="Barbeyron T."/>
            <person name="Michel G."/>
            <person name="Noel B."/>
            <person name="Valentin K."/>
            <person name="Elias M."/>
            <person name="Artiguenave F."/>
            <person name="Arun A."/>
            <person name="Aury J.M."/>
            <person name="Barbosa-Neto J.F."/>
            <person name="Bothwell J.H."/>
            <person name="Bouget F.Y."/>
            <person name="Brillet L."/>
            <person name="Cabello-Hurtado F."/>
            <person name="Capella-Gutierrez S."/>
            <person name="Charrier B."/>
            <person name="Cladiere L."/>
            <person name="Cock J.M."/>
            <person name="Coelho S.M."/>
            <person name="Colleoni C."/>
            <person name="Czjzek M."/>
            <person name="Da Silva C."/>
            <person name="Delage L."/>
            <person name="Denoeud F."/>
            <person name="Deschamps P."/>
            <person name="Dittami S.M."/>
            <person name="Gabaldon T."/>
            <person name="Gachon C.M."/>
            <person name="Groisillier A."/>
            <person name="Herve C."/>
            <person name="Jabbari K."/>
            <person name="Katinka M."/>
            <person name="Kloareg B."/>
            <person name="Kowalczyk N."/>
            <person name="Labadie K."/>
            <person name="Leblanc C."/>
            <person name="Lopez P.J."/>
            <person name="McLachlan D.H."/>
            <person name="Meslet-Cladiere L."/>
            <person name="Moustafa A."/>
            <person name="Nehr Z."/>
            <person name="Nyvall Collen P."/>
            <person name="Panaud O."/>
            <person name="Partensky F."/>
            <person name="Poulain J."/>
            <person name="Rensing S.A."/>
            <person name="Rousvoal S."/>
            <person name="Samson G."/>
            <person name="Symeonidi A."/>
            <person name="Weissenbach J."/>
            <person name="Zambounis A."/>
            <person name="Wincker P."/>
            <person name="Boyen C."/>
        </authorList>
    </citation>
    <scope>NUCLEOTIDE SEQUENCE [LARGE SCALE GENOMIC DNA]</scope>
    <source>
        <strain evidence="12">cv. Stackhouse</strain>
    </source>
</reference>
<dbReference type="KEGG" id="ccp:CHC_T00008898001"/>
<dbReference type="EC" id="4.1.3.27" evidence="3"/>
<name>R7Q8N0_CHOCR</name>
<dbReference type="STRING" id="2769.R7Q8N0"/>
<dbReference type="GeneID" id="17321929"/>
<evidence type="ECO:0000256" key="6">
    <source>
        <dbReference type="ARBA" id="ARBA00023141"/>
    </source>
</evidence>
<keyword evidence="6" id="KW-0057">Aromatic amino acid biosynthesis</keyword>
<dbReference type="Gramene" id="CDF34389">
    <property type="protein sequence ID" value="CDF34389"/>
    <property type="gene ID" value="CHC_T00008898001"/>
</dbReference>
<gene>
    <name evidence="11" type="ORF">CHC_T00008898001</name>
</gene>
<dbReference type="EMBL" id="HG001690">
    <property type="protein sequence ID" value="CDF34389.1"/>
    <property type="molecule type" value="Genomic_DNA"/>
</dbReference>
<dbReference type="InterPro" id="IPR015890">
    <property type="entry name" value="Chorismate_C"/>
</dbReference>
<organism evidence="11 12">
    <name type="scientific">Chondrus crispus</name>
    <name type="common">Carrageen Irish moss</name>
    <name type="synonym">Polymorpha crispa</name>
    <dbReference type="NCBI Taxonomy" id="2769"/>
    <lineage>
        <taxon>Eukaryota</taxon>
        <taxon>Rhodophyta</taxon>
        <taxon>Florideophyceae</taxon>
        <taxon>Rhodymeniophycidae</taxon>
        <taxon>Gigartinales</taxon>
        <taxon>Gigartinaceae</taxon>
        <taxon>Chondrus</taxon>
    </lineage>
</organism>
<feature type="compositionally biased region" description="Basic residues" evidence="8">
    <location>
        <begin position="30"/>
        <end position="39"/>
    </location>
</feature>
<evidence type="ECO:0000313" key="12">
    <source>
        <dbReference type="Proteomes" id="UP000012073"/>
    </source>
</evidence>
<dbReference type="UniPathway" id="UPA00035">
    <property type="reaction ID" value="UER00040"/>
</dbReference>
<evidence type="ECO:0000256" key="3">
    <source>
        <dbReference type="ARBA" id="ARBA00012266"/>
    </source>
</evidence>
<keyword evidence="12" id="KW-1185">Reference proteome</keyword>
<feature type="domain" description="Chorismate-utilising enzyme C-terminal" evidence="9">
    <location>
        <begin position="321"/>
        <end position="585"/>
    </location>
</feature>
<dbReference type="Pfam" id="PF04715">
    <property type="entry name" value="Anth_synt_I_N"/>
    <property type="match status" value="1"/>
</dbReference>
<evidence type="ECO:0000313" key="11">
    <source>
        <dbReference type="EMBL" id="CDF34389.1"/>
    </source>
</evidence>
<dbReference type="GO" id="GO:0000162">
    <property type="term" value="P:L-tryptophan biosynthetic process"/>
    <property type="evidence" value="ECO:0007669"/>
    <property type="project" value="UniProtKB-UniPathway"/>
</dbReference>
<evidence type="ECO:0000256" key="8">
    <source>
        <dbReference type="SAM" id="MobiDB-lite"/>
    </source>
</evidence>
<dbReference type="OrthoDB" id="1865897at2759"/>
<proteinExistence type="inferred from homology"/>
<dbReference type="PRINTS" id="PR00095">
    <property type="entry name" value="ANTSNTHASEI"/>
</dbReference>
<dbReference type="InterPro" id="IPR019999">
    <property type="entry name" value="Anth_synth_I-like"/>
</dbReference>
<keyword evidence="7" id="KW-0456">Lyase</keyword>